<feature type="transmembrane region" description="Helical" evidence="5">
    <location>
        <begin position="117"/>
        <end position="140"/>
    </location>
</feature>
<dbReference type="STRING" id="679926.Mpet_1197"/>
<dbReference type="AlphaFoldDB" id="E1RDK5"/>
<evidence type="ECO:0000256" key="1">
    <source>
        <dbReference type="ARBA" id="ARBA00004141"/>
    </source>
</evidence>
<dbReference type="Pfam" id="PF00146">
    <property type="entry name" value="NADHdh"/>
    <property type="match status" value="1"/>
</dbReference>
<dbReference type="eggNOG" id="arCOG01545">
    <property type="taxonomic scope" value="Archaea"/>
</dbReference>
<dbReference type="InterPro" id="IPR052561">
    <property type="entry name" value="ComplexI_Subunit1"/>
</dbReference>
<evidence type="ECO:0000313" key="6">
    <source>
        <dbReference type="EMBL" id="ADN35958.1"/>
    </source>
</evidence>
<dbReference type="EC" id="1.6.5.3" evidence="6"/>
<accession>E1RDK5</accession>
<keyword evidence="3 5" id="KW-1133">Transmembrane helix</keyword>
<sequence length="283" mass="31054">MIWFLLYLLLAVFIGLLYHGIHRKVIARIQTRPGPPIWQEFLHLLKFSFKQTWIPKTASQLMFVAIIVVVIAIWVGGLYVLLTGGSLMILFAIFLLHKITEHGLGLSSGSPYGKFGAIRSVISAASEIPLFATVGAIYMITGSLMISDITAYEAANGPLIIPAFPMAIAMYVIVLSKLPYNPFGIIEAKEIVSGNKTEHFGVWRAGLETGFSIKTFVLLATFVTIFIGALPLWLMLIAMLVLMLTMSFICALTPMLSPYDAVTIQALIIAFVVIYVVITGVIL</sequence>
<comment type="subcellular location">
    <subcellularLocation>
        <location evidence="1">Membrane</location>
        <topology evidence="1">Multi-pass membrane protein</topology>
    </subcellularLocation>
</comment>
<feature type="transmembrane region" description="Helical" evidence="5">
    <location>
        <begin position="261"/>
        <end position="282"/>
    </location>
</feature>
<keyword evidence="6" id="KW-0830">Ubiquinone</keyword>
<keyword evidence="2 5" id="KW-0812">Transmembrane</keyword>
<keyword evidence="6" id="KW-0560">Oxidoreductase</keyword>
<dbReference type="KEGG" id="mpi:Mpet_1197"/>
<name>E1RDK5_METP4</name>
<protein>
    <submittedName>
        <fullName evidence="6">NADH dehydrogenase (Ubiquinone)</fullName>
        <ecNumber evidence="6">1.6.5.3</ecNumber>
    </submittedName>
</protein>
<dbReference type="PANTHER" id="PTHR43359:SF1">
    <property type="entry name" value="FORMATE HYDROGENLYASE SUBUNIT 4-RELATED"/>
    <property type="match status" value="1"/>
</dbReference>
<evidence type="ECO:0000256" key="2">
    <source>
        <dbReference type="ARBA" id="ARBA00022692"/>
    </source>
</evidence>
<dbReference type="GeneID" id="9743663"/>
<feature type="transmembrane region" description="Helical" evidence="5">
    <location>
        <begin position="63"/>
        <end position="96"/>
    </location>
</feature>
<dbReference type="PANTHER" id="PTHR43359">
    <property type="entry name" value="FORMATE HYDROGENLYASE SUBUNIT 4"/>
    <property type="match status" value="1"/>
</dbReference>
<feature type="transmembrane region" description="Helical" evidence="5">
    <location>
        <begin position="160"/>
        <end position="180"/>
    </location>
</feature>
<dbReference type="GO" id="GO:0005886">
    <property type="term" value="C:plasma membrane"/>
    <property type="evidence" value="ECO:0007669"/>
    <property type="project" value="TreeGrafter"/>
</dbReference>
<dbReference type="GO" id="GO:0016491">
    <property type="term" value="F:oxidoreductase activity"/>
    <property type="evidence" value="ECO:0007669"/>
    <property type="project" value="UniProtKB-KW"/>
</dbReference>
<evidence type="ECO:0000256" key="4">
    <source>
        <dbReference type="ARBA" id="ARBA00023136"/>
    </source>
</evidence>
<proteinExistence type="predicted"/>
<evidence type="ECO:0000256" key="3">
    <source>
        <dbReference type="ARBA" id="ARBA00022989"/>
    </source>
</evidence>
<keyword evidence="7" id="KW-1185">Reference proteome</keyword>
<organism evidence="6 7">
    <name type="scientific">Methanolacinia petrolearia (strain DSM 11571 / OCM 486 / SEBR 4847)</name>
    <name type="common">Methanoplanus petrolearius</name>
    <dbReference type="NCBI Taxonomy" id="679926"/>
    <lineage>
        <taxon>Archaea</taxon>
        <taxon>Methanobacteriati</taxon>
        <taxon>Methanobacteriota</taxon>
        <taxon>Stenosarchaea group</taxon>
        <taxon>Methanomicrobia</taxon>
        <taxon>Methanomicrobiales</taxon>
        <taxon>Methanomicrobiaceae</taxon>
        <taxon>Methanolacinia</taxon>
    </lineage>
</organism>
<keyword evidence="4 5" id="KW-0472">Membrane</keyword>
<dbReference type="InterPro" id="IPR001694">
    <property type="entry name" value="NADH_UbQ_OxRdtase_su1/FPO"/>
</dbReference>
<gene>
    <name evidence="6" type="ordered locus">Mpet_1197</name>
</gene>
<evidence type="ECO:0000256" key="5">
    <source>
        <dbReference type="SAM" id="Phobius"/>
    </source>
</evidence>
<dbReference type="HOGENOM" id="CLU_015134_0_2_2"/>
<dbReference type="RefSeq" id="WP_013329136.1">
    <property type="nucleotide sequence ID" value="NC_014507.1"/>
</dbReference>
<dbReference type="OrthoDB" id="15253at2157"/>
<dbReference type="EMBL" id="CP002117">
    <property type="protein sequence ID" value="ADN35958.1"/>
    <property type="molecule type" value="Genomic_DNA"/>
</dbReference>
<reference evidence="6 7" key="1">
    <citation type="journal article" date="2010" name="Stand. Genomic Sci.">
        <title>Complete genome sequence of Methanoplanus petrolearius type strain (SEBR 4847).</title>
        <authorList>
            <person name="Brambilla E."/>
            <person name="Djao O.D."/>
            <person name="Daligault H."/>
            <person name="Lapidus A."/>
            <person name="Lucas S."/>
            <person name="Hammon N."/>
            <person name="Nolan M."/>
            <person name="Tice H."/>
            <person name="Cheng J.F."/>
            <person name="Han C."/>
            <person name="Tapia R."/>
            <person name="Goodwin L."/>
            <person name="Pitluck S."/>
            <person name="Liolios K."/>
            <person name="Ivanova N."/>
            <person name="Mavromatis K."/>
            <person name="Mikhailova N."/>
            <person name="Pati A."/>
            <person name="Chen A."/>
            <person name="Palaniappan K."/>
            <person name="Land M."/>
            <person name="Hauser L."/>
            <person name="Chang Y.J."/>
            <person name="Jeffries C.D."/>
            <person name="Rohde M."/>
            <person name="Spring S."/>
            <person name="Sikorski J."/>
            <person name="Goker M."/>
            <person name="Woyke T."/>
            <person name="Bristow J."/>
            <person name="Eisen J.A."/>
            <person name="Markowitz V."/>
            <person name="Hugenholtz P."/>
            <person name="Kyrpides N.C."/>
            <person name="Klenk H.P."/>
        </authorList>
    </citation>
    <scope>NUCLEOTIDE SEQUENCE [LARGE SCALE GENOMIC DNA]</scope>
    <source>
        <strain evidence="7">DSM 11571 / OCM 486 / SEBR 4847</strain>
    </source>
</reference>
<dbReference type="Proteomes" id="UP000006565">
    <property type="component" value="Chromosome"/>
</dbReference>
<feature type="transmembrane region" description="Helical" evidence="5">
    <location>
        <begin position="216"/>
        <end position="249"/>
    </location>
</feature>
<evidence type="ECO:0000313" key="7">
    <source>
        <dbReference type="Proteomes" id="UP000006565"/>
    </source>
</evidence>